<gene>
    <name evidence="12 17" type="primary">dusB</name>
    <name evidence="17" type="ORF">N5D41_23610</name>
</gene>
<dbReference type="InterPro" id="IPR013785">
    <property type="entry name" value="Aldolase_TIM"/>
</dbReference>
<comment type="similarity">
    <text evidence="12">Belongs to the Dus family. DusB subfamily.</text>
</comment>
<keyword evidence="8 12" id="KW-0694">RNA-binding</keyword>
<dbReference type="HAMAP" id="MF_02042">
    <property type="entry name" value="DusB_subfam"/>
    <property type="match status" value="1"/>
</dbReference>
<keyword evidence="7 12" id="KW-0521">NADP</keyword>
<dbReference type="Pfam" id="PF01207">
    <property type="entry name" value="Dus"/>
    <property type="match status" value="1"/>
</dbReference>
<evidence type="ECO:0000259" key="16">
    <source>
        <dbReference type="Pfam" id="PF01207"/>
    </source>
</evidence>
<dbReference type="InterPro" id="IPR018517">
    <property type="entry name" value="tRNA_hU_synthase_CS"/>
</dbReference>
<comment type="cofactor">
    <cofactor evidence="1 12 13 15">
        <name>FMN</name>
        <dbReference type="ChEBI" id="CHEBI:58210"/>
    </cofactor>
</comment>
<reference evidence="17" key="1">
    <citation type="submission" date="2022-09" db="EMBL/GenBank/DDBJ databases">
        <title>Intensive care unit water sources are persistently colonized with multi-drug resistant bacteria and are the site of extensive horizontal gene transfer of antibiotic resistance genes.</title>
        <authorList>
            <person name="Diorio-Toth L."/>
        </authorList>
    </citation>
    <scope>NUCLEOTIDE SEQUENCE</scope>
    <source>
        <strain evidence="17">GD03863</strain>
    </source>
</reference>
<evidence type="ECO:0000256" key="3">
    <source>
        <dbReference type="ARBA" id="ARBA00022555"/>
    </source>
</evidence>
<dbReference type="PIRSF" id="PIRSF006621">
    <property type="entry name" value="Dus"/>
    <property type="match status" value="1"/>
</dbReference>
<feature type="binding site" evidence="15">
    <location>
        <position position="172"/>
    </location>
    <ligand>
        <name>FMN</name>
        <dbReference type="ChEBI" id="CHEBI:58210"/>
    </ligand>
</feature>
<dbReference type="AlphaFoldDB" id="A0AA42IR85"/>
<evidence type="ECO:0000256" key="14">
    <source>
        <dbReference type="PIRSR" id="PIRSR006621-1"/>
    </source>
</evidence>
<sequence>MSAPRIGPYTLPNRLILAPMAGVTDRPFRQLCRRLGAGLVVSEMVTSDVRLWNSRKSSLRLLHAGDPEPRSVQIAGGDPQMMADAARKNVELGAQIIDINMGCPAKKVCNKAAGSALLRDEPLVRDILDAVVGAVDVPVTLKIRTGWDRQNKNGITVAKIAEDAGIAALSVHGRTRADLYTGEAEYDTIAAIKQAISIPVFANGDIDSPQKAKAVLDATGADALLIGRAAQGRPWIFREIEHYLRTGETLPAPSLLEVERILLEHLAALHAFYGELMGTRIARKHVGWYLATLPGAREFRAQFNRLDSTDAQCAHVRAFFRERHNDGNEVAA</sequence>
<keyword evidence="4 12" id="KW-0285">Flavoprotein</keyword>
<evidence type="ECO:0000256" key="12">
    <source>
        <dbReference type="HAMAP-Rule" id="MF_02042"/>
    </source>
</evidence>
<evidence type="ECO:0000256" key="6">
    <source>
        <dbReference type="ARBA" id="ARBA00022694"/>
    </source>
</evidence>
<evidence type="ECO:0000256" key="11">
    <source>
        <dbReference type="ARBA" id="ARBA00048802"/>
    </source>
</evidence>
<dbReference type="PANTHER" id="PTHR45846">
    <property type="entry name" value="TRNA-DIHYDROURIDINE(47) SYNTHASE [NAD(P)(+)]-LIKE"/>
    <property type="match status" value="1"/>
</dbReference>
<dbReference type="RefSeq" id="WP_279837850.1">
    <property type="nucleotide sequence ID" value="NZ_JAOCDH010000042.1"/>
</dbReference>
<evidence type="ECO:0000256" key="4">
    <source>
        <dbReference type="ARBA" id="ARBA00022630"/>
    </source>
</evidence>
<evidence type="ECO:0000256" key="9">
    <source>
        <dbReference type="ARBA" id="ARBA00023002"/>
    </source>
</evidence>
<evidence type="ECO:0000256" key="13">
    <source>
        <dbReference type="PIRNR" id="PIRNR006621"/>
    </source>
</evidence>
<feature type="binding site" evidence="12 15">
    <location>
        <begin position="227"/>
        <end position="228"/>
    </location>
    <ligand>
        <name>FMN</name>
        <dbReference type="ChEBI" id="CHEBI:58210"/>
    </ligand>
</feature>
<dbReference type="PROSITE" id="PS01136">
    <property type="entry name" value="UPF0034"/>
    <property type="match status" value="1"/>
</dbReference>
<comment type="catalytic activity">
    <reaction evidence="10 12">
        <text>a 5,6-dihydrouridine in tRNA + NADP(+) = a uridine in tRNA + NADPH + H(+)</text>
        <dbReference type="Rhea" id="RHEA:23624"/>
        <dbReference type="Rhea" id="RHEA-COMP:13339"/>
        <dbReference type="Rhea" id="RHEA-COMP:13887"/>
        <dbReference type="ChEBI" id="CHEBI:15378"/>
        <dbReference type="ChEBI" id="CHEBI:57783"/>
        <dbReference type="ChEBI" id="CHEBI:58349"/>
        <dbReference type="ChEBI" id="CHEBI:65315"/>
        <dbReference type="ChEBI" id="CHEBI:74443"/>
    </reaction>
</comment>
<dbReference type="GO" id="GO:0017150">
    <property type="term" value="F:tRNA dihydrouridine synthase activity"/>
    <property type="evidence" value="ECO:0007669"/>
    <property type="project" value="UniProtKB-UniRule"/>
</dbReference>
<dbReference type="GO" id="GO:0000049">
    <property type="term" value="F:tRNA binding"/>
    <property type="evidence" value="ECO:0007669"/>
    <property type="project" value="UniProtKB-UniRule"/>
</dbReference>
<dbReference type="EMBL" id="JAOCDH010000042">
    <property type="protein sequence ID" value="MDH0704468.1"/>
    <property type="molecule type" value="Genomic_DNA"/>
</dbReference>
<keyword evidence="5 12" id="KW-0288">FMN</keyword>
<proteinExistence type="inferred from homology"/>
<dbReference type="InterPro" id="IPR024036">
    <property type="entry name" value="tRNA-dHydroUridine_Synthase_C"/>
</dbReference>
<evidence type="ECO:0000256" key="15">
    <source>
        <dbReference type="PIRSR" id="PIRSR006621-2"/>
    </source>
</evidence>
<keyword evidence="3 12" id="KW-0820">tRNA-binding</keyword>
<evidence type="ECO:0000256" key="10">
    <source>
        <dbReference type="ARBA" id="ARBA00048205"/>
    </source>
</evidence>
<feature type="binding site" evidence="12">
    <location>
        <begin position="203"/>
        <end position="205"/>
    </location>
    <ligand>
        <name>FMN</name>
        <dbReference type="ChEBI" id="CHEBI:58210"/>
    </ligand>
</feature>
<evidence type="ECO:0000313" key="18">
    <source>
        <dbReference type="Proteomes" id="UP001161137"/>
    </source>
</evidence>
<dbReference type="EC" id="1.3.1.-" evidence="12"/>
<dbReference type="InterPro" id="IPR035587">
    <property type="entry name" value="DUS-like_FMN-bd"/>
</dbReference>
<protein>
    <recommendedName>
        <fullName evidence="12">tRNA-dihydrouridine synthase B</fullName>
        <ecNumber evidence="12">1.3.1.-</ecNumber>
    </recommendedName>
</protein>
<feature type="binding site" evidence="12 15">
    <location>
        <begin position="19"/>
        <end position="21"/>
    </location>
    <ligand>
        <name>FMN</name>
        <dbReference type="ChEBI" id="CHEBI:58210"/>
    </ligand>
</feature>
<dbReference type="InterPro" id="IPR004652">
    <property type="entry name" value="DusB-like"/>
</dbReference>
<dbReference type="PANTHER" id="PTHR45846:SF1">
    <property type="entry name" value="TRNA-DIHYDROURIDINE(47) SYNTHASE [NAD(P)(+)]-LIKE"/>
    <property type="match status" value="1"/>
</dbReference>
<evidence type="ECO:0000313" key="17">
    <source>
        <dbReference type="EMBL" id="MDH0704468.1"/>
    </source>
</evidence>
<feature type="active site" description="Proton donor" evidence="12 14">
    <location>
        <position position="103"/>
    </location>
</feature>
<comment type="caution">
    <text evidence="17">The sequence shown here is derived from an EMBL/GenBank/DDBJ whole genome shotgun (WGS) entry which is preliminary data.</text>
</comment>
<evidence type="ECO:0000256" key="8">
    <source>
        <dbReference type="ARBA" id="ARBA00022884"/>
    </source>
</evidence>
<evidence type="ECO:0000256" key="1">
    <source>
        <dbReference type="ARBA" id="ARBA00001917"/>
    </source>
</evidence>
<dbReference type="SUPFAM" id="SSF51395">
    <property type="entry name" value="FMN-linked oxidoreductases"/>
    <property type="match status" value="1"/>
</dbReference>
<name>A0AA42IR85_9GAMM</name>
<dbReference type="CDD" id="cd02801">
    <property type="entry name" value="DUS_like_FMN"/>
    <property type="match status" value="1"/>
</dbReference>
<accession>A0AA42IR85</accession>
<dbReference type="NCBIfam" id="TIGR00737">
    <property type="entry name" value="nifR3_yhdG"/>
    <property type="match status" value="1"/>
</dbReference>
<dbReference type="InterPro" id="IPR032887">
    <property type="entry name" value="DusB"/>
</dbReference>
<comment type="function">
    <text evidence="2 12 13">Catalyzes the synthesis of 5,6-dihydrouridine (D), a modified base found in the D-loop of most tRNAs, via the reduction of the C5-C6 double bond in target uridines.</text>
</comment>
<keyword evidence="6 12" id="KW-0819">tRNA processing</keyword>
<comment type="catalytic activity">
    <reaction evidence="11 12">
        <text>a 5,6-dihydrouridine in tRNA + NAD(+) = a uridine in tRNA + NADH + H(+)</text>
        <dbReference type="Rhea" id="RHEA:54452"/>
        <dbReference type="Rhea" id="RHEA-COMP:13339"/>
        <dbReference type="Rhea" id="RHEA-COMP:13887"/>
        <dbReference type="ChEBI" id="CHEBI:15378"/>
        <dbReference type="ChEBI" id="CHEBI:57540"/>
        <dbReference type="ChEBI" id="CHEBI:57945"/>
        <dbReference type="ChEBI" id="CHEBI:65315"/>
        <dbReference type="ChEBI" id="CHEBI:74443"/>
    </reaction>
</comment>
<keyword evidence="9 12" id="KW-0560">Oxidoreductase</keyword>
<evidence type="ECO:0000256" key="2">
    <source>
        <dbReference type="ARBA" id="ARBA00002790"/>
    </source>
</evidence>
<feature type="binding site" evidence="12 15">
    <location>
        <position position="142"/>
    </location>
    <ligand>
        <name>FMN</name>
        <dbReference type="ChEBI" id="CHEBI:58210"/>
    </ligand>
</feature>
<evidence type="ECO:0000256" key="7">
    <source>
        <dbReference type="ARBA" id="ARBA00022857"/>
    </source>
</evidence>
<dbReference type="Gene3D" id="3.20.20.70">
    <property type="entry name" value="Aldolase class I"/>
    <property type="match status" value="1"/>
</dbReference>
<feature type="binding site" evidence="12 15">
    <location>
        <position position="73"/>
    </location>
    <ligand>
        <name>FMN</name>
        <dbReference type="ChEBI" id="CHEBI:58210"/>
    </ligand>
</feature>
<comment type="similarity">
    <text evidence="13">Belongs to the dus family.</text>
</comment>
<organism evidence="17 18">
    <name type="scientific">Ectopseudomonas toyotomiensis</name>
    <dbReference type="NCBI Taxonomy" id="554344"/>
    <lineage>
        <taxon>Bacteria</taxon>
        <taxon>Pseudomonadati</taxon>
        <taxon>Pseudomonadota</taxon>
        <taxon>Gammaproteobacteria</taxon>
        <taxon>Pseudomonadales</taxon>
        <taxon>Pseudomonadaceae</taxon>
        <taxon>Ectopseudomonas</taxon>
    </lineage>
</organism>
<dbReference type="Proteomes" id="UP001161137">
    <property type="component" value="Unassembled WGS sequence"/>
</dbReference>
<dbReference type="GO" id="GO:0010181">
    <property type="term" value="F:FMN binding"/>
    <property type="evidence" value="ECO:0007669"/>
    <property type="project" value="UniProtKB-UniRule"/>
</dbReference>
<dbReference type="Gene3D" id="1.10.1200.80">
    <property type="entry name" value="Putative flavin oxidoreducatase, domain 2"/>
    <property type="match status" value="1"/>
</dbReference>
<feature type="domain" description="DUS-like FMN-binding" evidence="16">
    <location>
        <begin position="16"/>
        <end position="321"/>
    </location>
</feature>
<keyword evidence="15" id="KW-0547">Nucleotide-binding</keyword>
<dbReference type="GO" id="GO:0050660">
    <property type="term" value="F:flavin adenine dinucleotide binding"/>
    <property type="evidence" value="ECO:0007669"/>
    <property type="project" value="InterPro"/>
</dbReference>
<evidence type="ECO:0000256" key="5">
    <source>
        <dbReference type="ARBA" id="ARBA00022643"/>
    </source>
</evidence>
<dbReference type="InterPro" id="IPR001269">
    <property type="entry name" value="DUS_fam"/>
</dbReference>